<proteinExistence type="predicted"/>
<feature type="compositionally biased region" description="Polar residues" evidence="1">
    <location>
        <begin position="83"/>
        <end position="103"/>
    </location>
</feature>
<feature type="compositionally biased region" description="Low complexity" evidence="1">
    <location>
        <begin position="104"/>
        <end position="115"/>
    </location>
</feature>
<sequence length="154" mass="16037">MGIWAYGQIFRSKCGGAEAVAFSRIFCAGDRGGQEAVCVCGWMMGWIRTGTGPARIMPLGLYSLILSLAPYGQAGAGNPQPPTNKQTTSQPAGSQPAGSGQRTGSSDGRAWSGWDWDSDWDSEISGGSENPSFAPNAVHGLGLGFGVSPHVSLW</sequence>
<name>A0ABX6EU45_KLUMA</name>
<dbReference type="Proteomes" id="UP000422736">
    <property type="component" value="Chromosome 4"/>
</dbReference>
<organism evidence="2 3">
    <name type="scientific">Kluyveromyces marxianus</name>
    <name type="common">Yeast</name>
    <name type="synonym">Candida kefyr</name>
    <dbReference type="NCBI Taxonomy" id="4911"/>
    <lineage>
        <taxon>Eukaryota</taxon>
        <taxon>Fungi</taxon>
        <taxon>Dikarya</taxon>
        <taxon>Ascomycota</taxon>
        <taxon>Saccharomycotina</taxon>
        <taxon>Saccharomycetes</taxon>
        <taxon>Saccharomycetales</taxon>
        <taxon>Saccharomycetaceae</taxon>
        <taxon>Kluyveromyces</taxon>
    </lineage>
</organism>
<evidence type="ECO:0000256" key="1">
    <source>
        <dbReference type="SAM" id="MobiDB-lite"/>
    </source>
</evidence>
<protein>
    <submittedName>
        <fullName evidence="2">Uncharacterized protein</fullName>
    </submittedName>
</protein>
<feature type="region of interest" description="Disordered" evidence="1">
    <location>
        <begin position="75"/>
        <end position="131"/>
    </location>
</feature>
<keyword evidence="3" id="KW-1185">Reference proteome</keyword>
<dbReference type="EMBL" id="CP015057">
    <property type="protein sequence ID" value="QGN15859.1"/>
    <property type="molecule type" value="Genomic_DNA"/>
</dbReference>
<evidence type="ECO:0000313" key="2">
    <source>
        <dbReference type="EMBL" id="QGN15859.1"/>
    </source>
</evidence>
<evidence type="ECO:0000313" key="3">
    <source>
        <dbReference type="Proteomes" id="UP000422736"/>
    </source>
</evidence>
<accession>A0ABX6EU45</accession>
<gene>
    <name evidence="2" type="ORF">FIM1_2556</name>
</gene>
<reference evidence="2 3" key="1">
    <citation type="submission" date="2016-03" db="EMBL/GenBank/DDBJ databases">
        <title>How can Kluyveromyces marxianus grow so fast - potential evolutionary course in Saccharomyces Complex revealed by comparative genomics.</title>
        <authorList>
            <person name="Mo W."/>
            <person name="Lu W."/>
            <person name="Yang X."/>
            <person name="Qi J."/>
            <person name="Lv H."/>
        </authorList>
    </citation>
    <scope>NUCLEOTIDE SEQUENCE [LARGE SCALE GENOMIC DNA]</scope>
    <source>
        <strain evidence="2 3">FIM1</strain>
    </source>
</reference>